<dbReference type="RefSeq" id="XP_025485559.1">
    <property type="nucleotide sequence ID" value="XM_025632006.1"/>
</dbReference>
<protein>
    <submittedName>
        <fullName evidence="1">Uncharacterized protein</fullName>
    </submittedName>
</protein>
<reference evidence="1 2" key="1">
    <citation type="submission" date="2016-12" db="EMBL/GenBank/DDBJ databases">
        <title>The genomes of Aspergillus section Nigri reveals drivers in fungal speciation.</title>
        <authorList>
            <consortium name="DOE Joint Genome Institute"/>
            <person name="Vesth T.C."/>
            <person name="Nybo J."/>
            <person name="Theobald S."/>
            <person name="Brandl J."/>
            <person name="Frisvad J.C."/>
            <person name="Nielsen K.F."/>
            <person name="Lyhne E.K."/>
            <person name="Kogle M.E."/>
            <person name="Kuo A."/>
            <person name="Riley R."/>
            <person name="Clum A."/>
            <person name="Nolan M."/>
            <person name="Lipzen A."/>
            <person name="Salamov A."/>
            <person name="Henrissat B."/>
            <person name="Wiebenga A."/>
            <person name="De Vries R.P."/>
            <person name="Grigoriev I.V."/>
            <person name="Mortensen U.H."/>
            <person name="Andersen M.R."/>
            <person name="Baker S.E."/>
        </authorList>
    </citation>
    <scope>NUCLEOTIDE SEQUENCE [LARGE SCALE GENOMIC DNA]</scope>
    <source>
        <strain evidence="1 2">CBS 121591</strain>
    </source>
</reference>
<dbReference type="Proteomes" id="UP000248340">
    <property type="component" value="Unassembled WGS sequence"/>
</dbReference>
<evidence type="ECO:0000313" key="1">
    <source>
        <dbReference type="EMBL" id="PYH75359.1"/>
    </source>
</evidence>
<dbReference type="AlphaFoldDB" id="A0A319BV08"/>
<organism evidence="1 2">
    <name type="scientific">Aspergillus uvarum CBS 121591</name>
    <dbReference type="NCBI Taxonomy" id="1448315"/>
    <lineage>
        <taxon>Eukaryota</taxon>
        <taxon>Fungi</taxon>
        <taxon>Dikarya</taxon>
        <taxon>Ascomycota</taxon>
        <taxon>Pezizomycotina</taxon>
        <taxon>Eurotiomycetes</taxon>
        <taxon>Eurotiomycetidae</taxon>
        <taxon>Eurotiales</taxon>
        <taxon>Aspergillaceae</taxon>
        <taxon>Aspergillus</taxon>
        <taxon>Aspergillus subgen. Circumdati</taxon>
    </lineage>
</organism>
<keyword evidence="2" id="KW-1185">Reference proteome</keyword>
<accession>A0A319BV08</accession>
<dbReference type="OrthoDB" id="1898716at2759"/>
<evidence type="ECO:0000313" key="2">
    <source>
        <dbReference type="Proteomes" id="UP000248340"/>
    </source>
</evidence>
<gene>
    <name evidence="1" type="ORF">BO82DRAFT_298901</name>
</gene>
<feature type="non-terminal residue" evidence="1">
    <location>
        <position position="1"/>
    </location>
</feature>
<sequence length="55" mass="6207">DKREKPSSIIHKAYKHSKLCDANLCLGIRIRRNGQMTTSHADSLDSVRIRVSDGK</sequence>
<dbReference type="EMBL" id="KZ821810">
    <property type="protein sequence ID" value="PYH75359.1"/>
    <property type="molecule type" value="Genomic_DNA"/>
</dbReference>
<name>A0A319BV08_9EURO</name>
<proteinExistence type="predicted"/>
<dbReference type="GeneID" id="37134747"/>
<dbReference type="VEuPathDB" id="FungiDB:BO82DRAFT_298901"/>